<dbReference type="KEGG" id="kba:A0U89_00865"/>
<name>A0A1D8UQJ9_9PROT</name>
<gene>
    <name evidence="1" type="ORF">A0U89_00865</name>
</gene>
<dbReference type="Proteomes" id="UP000179145">
    <property type="component" value="Chromosome"/>
</dbReference>
<organism evidence="1 2">
    <name type="scientific">Kozakia baliensis</name>
    <dbReference type="NCBI Taxonomy" id="153496"/>
    <lineage>
        <taxon>Bacteria</taxon>
        <taxon>Pseudomonadati</taxon>
        <taxon>Pseudomonadota</taxon>
        <taxon>Alphaproteobacteria</taxon>
        <taxon>Acetobacterales</taxon>
        <taxon>Acetobacteraceae</taxon>
        <taxon>Kozakia</taxon>
    </lineage>
</organism>
<dbReference type="EMBL" id="CP014674">
    <property type="protein sequence ID" value="AOX15918.1"/>
    <property type="molecule type" value="Genomic_DNA"/>
</dbReference>
<dbReference type="RefSeq" id="WP_070401767.1">
    <property type="nucleotide sequence ID" value="NZ_BJVW01000004.1"/>
</dbReference>
<dbReference type="AlphaFoldDB" id="A0A1D8UQJ9"/>
<dbReference type="OrthoDB" id="7285384at2"/>
<dbReference type="STRING" id="153496.A0U89_00865"/>
<accession>A0A1D8UQJ9</accession>
<keyword evidence="2" id="KW-1185">Reference proteome</keyword>
<proteinExistence type="predicted"/>
<evidence type="ECO:0000313" key="2">
    <source>
        <dbReference type="Proteomes" id="UP000179145"/>
    </source>
</evidence>
<sequence>MSFLLATLAELAQLVLLLLLAPFLTDLSAMLFARLAGRAMPPLGARWRQLRRNWRTLRPVPPLAWLSLLATGMVLAALPLGTVHTNFSILSDPLALGMLLIAARLPVWFLVVVNRQDARRDHQARHLVAQDMRAVALLLPLVALSDALMAIGLPGAGNIAGLVRDMPIQPAPALTGALVFVAAALLAILQNSLLPPERFETLIPEAEGRARAVLRYGHDLTACGWILLLADLAWPESIAGESAGTRALLTSWLLTAPLRLLGVATLAATWRALAPPHPLRAALTLAGAATLLVLAGRFAA</sequence>
<protein>
    <submittedName>
        <fullName evidence="1">Uncharacterized protein</fullName>
    </submittedName>
</protein>
<evidence type="ECO:0000313" key="1">
    <source>
        <dbReference type="EMBL" id="AOX15918.1"/>
    </source>
</evidence>
<reference evidence="1 2" key="1">
    <citation type="journal article" date="2016" name="Microb. Cell Fact.">
        <title>Dissection of exopolysaccharide biosynthesis in Kozakia baliensis.</title>
        <authorList>
            <person name="Brandt J.U."/>
            <person name="Jakob F."/>
            <person name="Behr J."/>
            <person name="Geissler A.J."/>
            <person name="Vogel R.F."/>
        </authorList>
    </citation>
    <scope>NUCLEOTIDE SEQUENCE [LARGE SCALE GENOMIC DNA]</scope>
    <source>
        <strain evidence="1 2">DSM 14400</strain>
    </source>
</reference>